<dbReference type="EMBL" id="AEIU01000075">
    <property type="protein sequence ID" value="EFP96242.1"/>
    <property type="molecule type" value="Genomic_DNA"/>
</dbReference>
<dbReference type="STRING" id="796620.VIBC2010_11774"/>
<dbReference type="Proteomes" id="UP000002943">
    <property type="component" value="Unassembled WGS sequence"/>
</dbReference>
<dbReference type="InterPro" id="IPR036423">
    <property type="entry name" value="SOD-like_Cu/Zn_dom_sf"/>
</dbReference>
<dbReference type="OrthoDB" id="5431326at2"/>
<sequence length="178" mass="18911">MKALLLIALCIASLPAFACNDASHQTQRKITVDMIDLNSNKLAGKVVITETEFGAVFTPDLTGLDTGAHGFHIHSNPSCHSAVINGKAVKAGAAGGHYDPYGAGKHGLPWAINSHLGDLPTLHVDIDGNIEHPVLAPRIKLHEIRNRALIIDSLGDNHSDLPTLSNADNKRVICGIIK</sequence>
<gene>
    <name evidence="4" type="ORF">VIBC2010_11774</name>
</gene>
<dbReference type="AlphaFoldDB" id="E3BKP8"/>
<evidence type="ECO:0000259" key="3">
    <source>
        <dbReference type="Pfam" id="PF00080"/>
    </source>
</evidence>
<keyword evidence="5" id="KW-1185">Reference proteome</keyword>
<keyword evidence="2" id="KW-0732">Signal</keyword>
<proteinExistence type="inferred from homology"/>
<evidence type="ECO:0000313" key="5">
    <source>
        <dbReference type="Proteomes" id="UP000002943"/>
    </source>
</evidence>
<dbReference type="SUPFAM" id="SSF49329">
    <property type="entry name" value="Cu,Zn superoxide dismutase-like"/>
    <property type="match status" value="1"/>
</dbReference>
<dbReference type="Pfam" id="PF00080">
    <property type="entry name" value="Sod_Cu"/>
    <property type="match status" value="1"/>
</dbReference>
<dbReference type="GO" id="GO:0005507">
    <property type="term" value="F:copper ion binding"/>
    <property type="evidence" value="ECO:0007669"/>
    <property type="project" value="InterPro"/>
</dbReference>
<feature type="chain" id="PRO_5003167167" evidence="2">
    <location>
        <begin position="19"/>
        <end position="178"/>
    </location>
</feature>
<accession>E3BKP8</accession>
<comment type="caution">
    <text evidence="4">The sequence shown here is derived from an EMBL/GenBank/DDBJ whole genome shotgun (WGS) entry which is preliminary data.</text>
</comment>
<evidence type="ECO:0000256" key="2">
    <source>
        <dbReference type="SAM" id="SignalP"/>
    </source>
</evidence>
<dbReference type="PANTHER" id="PTHR10003">
    <property type="entry name" value="SUPEROXIDE DISMUTASE CU-ZN -RELATED"/>
    <property type="match status" value="1"/>
</dbReference>
<feature type="signal peptide" evidence="2">
    <location>
        <begin position="1"/>
        <end position="18"/>
    </location>
</feature>
<name>E3BKP8_9VIBR</name>
<evidence type="ECO:0000313" key="4">
    <source>
        <dbReference type="EMBL" id="EFP96242.1"/>
    </source>
</evidence>
<dbReference type="RefSeq" id="WP_009601617.1">
    <property type="nucleotide sequence ID" value="NZ_AEIU01000075.1"/>
</dbReference>
<organism evidence="4 5">
    <name type="scientific">Vibrio caribbeanicus ATCC BAA-2122</name>
    <dbReference type="NCBI Taxonomy" id="796620"/>
    <lineage>
        <taxon>Bacteria</taxon>
        <taxon>Pseudomonadati</taxon>
        <taxon>Pseudomonadota</taxon>
        <taxon>Gammaproteobacteria</taxon>
        <taxon>Vibrionales</taxon>
        <taxon>Vibrionaceae</taxon>
        <taxon>Vibrio</taxon>
    </lineage>
</organism>
<protein>
    <submittedName>
        <fullName evidence="4">Superoxide dismutase [Cu-Zn]</fullName>
    </submittedName>
</protein>
<evidence type="ECO:0000256" key="1">
    <source>
        <dbReference type="ARBA" id="ARBA00010457"/>
    </source>
</evidence>
<dbReference type="eggNOG" id="COG2032">
    <property type="taxonomic scope" value="Bacteria"/>
</dbReference>
<feature type="domain" description="Superoxide dismutase copper/zinc binding" evidence="3">
    <location>
        <begin position="43"/>
        <end position="177"/>
    </location>
</feature>
<dbReference type="InterPro" id="IPR024134">
    <property type="entry name" value="SOD_Cu/Zn_/chaperone"/>
</dbReference>
<comment type="similarity">
    <text evidence="1">Belongs to the Cu-Zn superoxide dismutase family.</text>
</comment>
<dbReference type="GO" id="GO:0006801">
    <property type="term" value="P:superoxide metabolic process"/>
    <property type="evidence" value="ECO:0007669"/>
    <property type="project" value="InterPro"/>
</dbReference>
<dbReference type="Gene3D" id="2.60.40.200">
    <property type="entry name" value="Superoxide dismutase, copper/zinc binding domain"/>
    <property type="match status" value="1"/>
</dbReference>
<reference evidence="4 5" key="1">
    <citation type="journal article" date="2012" name="Int. J. Syst. Evol. Microbiol.">
        <title>Vibrio caribbeanicus sp. nov., isolated from the marine sponge Scleritoderma cyanea.</title>
        <authorList>
            <person name="Hoffmann M."/>
            <person name="Monday S.R."/>
            <person name="Allard M.W."/>
            <person name="Strain E.A."/>
            <person name="Whittaker P."/>
            <person name="Naum M."/>
            <person name="McCarthy P.J."/>
            <person name="Lopez J.V."/>
            <person name="Fischer M."/>
            <person name="Brown E.W."/>
        </authorList>
    </citation>
    <scope>NUCLEOTIDE SEQUENCE [LARGE SCALE GENOMIC DNA]</scope>
    <source>
        <strain evidence="4 5">ATCC BAA-2122</strain>
    </source>
</reference>
<dbReference type="InterPro" id="IPR001424">
    <property type="entry name" value="SOD_Cu_Zn_dom"/>
</dbReference>